<dbReference type="EMBL" id="JAJA02000001">
    <property type="protein sequence ID" value="KWS02809.1"/>
    <property type="molecule type" value="Genomic_DNA"/>
</dbReference>
<dbReference type="AlphaFoldDB" id="A0A108U5A7"/>
<evidence type="ECO:0000313" key="1">
    <source>
        <dbReference type="EMBL" id="KWS02809.1"/>
    </source>
</evidence>
<accession>A0A108U5A7</accession>
<gene>
    <name evidence="1" type="ORF">AZ78_0355</name>
</gene>
<dbReference type="RefSeq" id="WP_036104077.1">
    <property type="nucleotide sequence ID" value="NZ_JAJA02000001.1"/>
</dbReference>
<comment type="caution">
    <text evidence="1">The sequence shown here is derived from an EMBL/GenBank/DDBJ whole genome shotgun (WGS) entry which is preliminary data.</text>
</comment>
<protein>
    <submittedName>
        <fullName evidence="1">Uncharacterized protein</fullName>
    </submittedName>
</protein>
<evidence type="ECO:0000313" key="2">
    <source>
        <dbReference type="Proteomes" id="UP000023435"/>
    </source>
</evidence>
<name>A0A108U5A7_9GAMM</name>
<proteinExistence type="predicted"/>
<dbReference type="Proteomes" id="UP000023435">
    <property type="component" value="Unassembled WGS sequence"/>
</dbReference>
<reference evidence="1 2" key="1">
    <citation type="journal article" date="2014" name="Genome Announc.">
        <title>Draft Genome Sequence of Lysobacter capsici AZ78, a Bacterium Antagonistic to Plant-Pathogenic Oomycetes.</title>
        <authorList>
            <person name="Puopolo G."/>
            <person name="Sonego P."/>
            <person name="Engelen K."/>
            <person name="Pertot I."/>
        </authorList>
    </citation>
    <scope>NUCLEOTIDE SEQUENCE [LARGE SCALE GENOMIC DNA]</scope>
    <source>
        <strain evidence="1 2">AZ78</strain>
    </source>
</reference>
<organism evidence="1 2">
    <name type="scientific">Lysobacter capsici AZ78</name>
    <dbReference type="NCBI Taxonomy" id="1444315"/>
    <lineage>
        <taxon>Bacteria</taxon>
        <taxon>Pseudomonadati</taxon>
        <taxon>Pseudomonadota</taxon>
        <taxon>Gammaproteobacteria</taxon>
        <taxon>Lysobacterales</taxon>
        <taxon>Lysobacteraceae</taxon>
        <taxon>Lysobacter</taxon>
    </lineage>
</organism>
<dbReference type="OrthoDB" id="6028365at2"/>
<sequence length="134" mass="14834">MIDIDTLLAAIESTAWHLRQRDQDVDEAVIAQYLDSRDEPPFDSDWTAADALVQACKRGLSAESVAAIDAQSRQVRQDAFALVLRVTEHDDLAGYLSDDAGLIVEADRLGIDSAWIAALRRRYERHAAPFGPLL</sequence>
<keyword evidence="2" id="KW-1185">Reference proteome</keyword>